<accession>A0A0L0NT23</accession>
<dbReference type="EMBL" id="LGST01000043">
    <property type="protein sequence ID" value="KND97188.1"/>
    <property type="molecule type" value="Genomic_DNA"/>
</dbReference>
<feature type="compositionally biased region" description="Basic and acidic residues" evidence="1">
    <location>
        <begin position="144"/>
        <end position="163"/>
    </location>
</feature>
<dbReference type="VEuPathDB" id="FungiDB:CJJ09_003691"/>
<gene>
    <name evidence="2" type="ORF">QG37_06400</name>
</gene>
<dbReference type="VEuPathDB" id="FungiDB:CJJ07_004973"/>
<sequence>MADPLNTLATNIALLPHEEGASSPDVSPMSWPSPQAATNRKSQRNSPYSNDEANIFERSLSTPSFGMPSRRSSKSWSSSKANGRHASIVSVDCPKLFAAHHSAEDFIPPVLDHTTEILSDPLIDLDDVNVVCCECDGQVAKSKEQHNSRRCSHSEKHSSDSHGARPILRSRSRSRSLICNSLLSALASSDDEEEEQLPKDDEESVVEPLSDPKTINFYSFNDILSREKDLERFNTFRMSKLLS</sequence>
<reference evidence="3" key="1">
    <citation type="journal article" date="2015" name="BMC Genomics">
        <title>Draft genome of a commonly misdiagnosed multidrug resistant pathogen Candida auris.</title>
        <authorList>
            <person name="Chatterjee S."/>
            <person name="Alampalli S.V."/>
            <person name="Nageshan R.K."/>
            <person name="Chettiar S.T."/>
            <person name="Joshi S."/>
            <person name="Tatu U.S."/>
        </authorList>
    </citation>
    <scope>NUCLEOTIDE SEQUENCE [LARGE SCALE GENOMIC DNA]</scope>
    <source>
        <strain evidence="3">6684</strain>
    </source>
</reference>
<feature type="compositionally biased region" description="Acidic residues" evidence="1">
    <location>
        <begin position="189"/>
        <end position="205"/>
    </location>
</feature>
<feature type="region of interest" description="Disordered" evidence="1">
    <location>
        <begin position="1"/>
        <end position="81"/>
    </location>
</feature>
<dbReference type="Proteomes" id="UP000037122">
    <property type="component" value="Unassembled WGS sequence"/>
</dbReference>
<feature type="region of interest" description="Disordered" evidence="1">
    <location>
        <begin position="144"/>
        <end position="167"/>
    </location>
</feature>
<feature type="compositionally biased region" description="Polar residues" evidence="1">
    <location>
        <begin position="30"/>
        <end position="52"/>
    </location>
</feature>
<evidence type="ECO:0000313" key="2">
    <source>
        <dbReference type="EMBL" id="KND97188.1"/>
    </source>
</evidence>
<comment type="caution">
    <text evidence="2">The sequence shown here is derived from an EMBL/GenBank/DDBJ whole genome shotgun (WGS) entry which is preliminary data.</text>
</comment>
<dbReference type="VEuPathDB" id="FungiDB:QG37_06400"/>
<dbReference type="VEuPathDB" id="FungiDB:CJI97_001164"/>
<evidence type="ECO:0000313" key="3">
    <source>
        <dbReference type="Proteomes" id="UP000037122"/>
    </source>
</evidence>
<dbReference type="VEuPathDB" id="FungiDB:B9J08_001440"/>
<feature type="region of interest" description="Disordered" evidence="1">
    <location>
        <begin position="189"/>
        <end position="210"/>
    </location>
</feature>
<evidence type="ECO:0000256" key="1">
    <source>
        <dbReference type="SAM" id="MobiDB-lite"/>
    </source>
</evidence>
<organism evidence="2 3">
    <name type="scientific">Candidozyma auris</name>
    <name type="common">Yeast</name>
    <name type="synonym">Candida auris</name>
    <dbReference type="NCBI Taxonomy" id="498019"/>
    <lineage>
        <taxon>Eukaryota</taxon>
        <taxon>Fungi</taxon>
        <taxon>Dikarya</taxon>
        <taxon>Ascomycota</taxon>
        <taxon>Saccharomycotina</taxon>
        <taxon>Pichiomycetes</taxon>
        <taxon>Metschnikowiaceae</taxon>
        <taxon>Candidozyma</taxon>
    </lineage>
</organism>
<name>A0A0L0NT23_CANAR</name>
<dbReference type="AlphaFoldDB" id="A0A0L0NT23"/>
<protein>
    <submittedName>
        <fullName evidence="2">Uncharacterized protein</fullName>
    </submittedName>
</protein>
<proteinExistence type="predicted"/>